<dbReference type="GeneID" id="17283605"/>
<feature type="coiled-coil region" evidence="1">
    <location>
        <begin position="93"/>
        <end position="122"/>
    </location>
</feature>
<evidence type="ECO:0000313" key="2">
    <source>
        <dbReference type="EnsemblProtists" id="EOD36012"/>
    </source>
</evidence>
<keyword evidence="1" id="KW-0175">Coiled coil</keyword>
<dbReference type="EnsemblProtists" id="EOD36012">
    <property type="protein sequence ID" value="EOD36012"/>
    <property type="gene ID" value="EMIHUDRAFT_226846"/>
</dbReference>
<feature type="coiled-coil region" evidence="1">
    <location>
        <begin position="237"/>
        <end position="264"/>
    </location>
</feature>
<dbReference type="RefSeq" id="XP_005790764.1">
    <property type="nucleotide sequence ID" value="XM_005790707.1"/>
</dbReference>
<sequence length="281" mass="30865">MDLDQALGMVELDRLCSSSRSQLHEALVNLLQSQQPASANLSMATRATLGKRGLGQLEVAKGSLDIASDLSAMLERERGVLARLAAENLLFVKRLQQSESARAEAERERAELQTRWREQTEEWFRRATDELQSQLLVDWGTSGAVAAELQQAREEAAAAASEHAREVMRLRERAIRDEQAPAELRCHPAPSVPDTVNGDQALAGLRASLHGAEEKARVAQAVSQRARAEVSGEHNALLEAQARLDFAEEETRSLKARLDAAEREKSFLLAACNQGGKAERL</sequence>
<dbReference type="RefSeq" id="XP_005788441.1">
    <property type="nucleotide sequence ID" value="XM_005788384.1"/>
</dbReference>
<proteinExistence type="predicted"/>
<protein>
    <submittedName>
        <fullName evidence="2">Uncharacterized protein</fullName>
    </submittedName>
</protein>
<evidence type="ECO:0000313" key="3">
    <source>
        <dbReference type="Proteomes" id="UP000013827"/>
    </source>
</evidence>
<dbReference type="KEGG" id="ehx:EMIHUDRAFT_226846"/>
<dbReference type="KEGG" id="ehx:EMIHUDRAFT_224723"/>
<accession>A0A0D3KJS7</accession>
<dbReference type="Proteomes" id="UP000013827">
    <property type="component" value="Unassembled WGS sequence"/>
</dbReference>
<reference evidence="3" key="1">
    <citation type="journal article" date="2013" name="Nature">
        <title>Pan genome of the phytoplankton Emiliania underpins its global distribution.</title>
        <authorList>
            <person name="Read B.A."/>
            <person name="Kegel J."/>
            <person name="Klute M.J."/>
            <person name="Kuo A."/>
            <person name="Lefebvre S.C."/>
            <person name="Maumus F."/>
            <person name="Mayer C."/>
            <person name="Miller J."/>
            <person name="Monier A."/>
            <person name="Salamov A."/>
            <person name="Young J."/>
            <person name="Aguilar M."/>
            <person name="Claverie J.M."/>
            <person name="Frickenhaus S."/>
            <person name="Gonzalez K."/>
            <person name="Herman E.K."/>
            <person name="Lin Y.C."/>
            <person name="Napier J."/>
            <person name="Ogata H."/>
            <person name="Sarno A.F."/>
            <person name="Shmutz J."/>
            <person name="Schroeder D."/>
            <person name="de Vargas C."/>
            <person name="Verret F."/>
            <person name="von Dassow P."/>
            <person name="Valentin K."/>
            <person name="Van de Peer Y."/>
            <person name="Wheeler G."/>
            <person name="Dacks J.B."/>
            <person name="Delwiche C.F."/>
            <person name="Dyhrman S.T."/>
            <person name="Glockner G."/>
            <person name="John U."/>
            <person name="Richards T."/>
            <person name="Worden A.Z."/>
            <person name="Zhang X."/>
            <person name="Grigoriev I.V."/>
            <person name="Allen A.E."/>
            <person name="Bidle K."/>
            <person name="Borodovsky M."/>
            <person name="Bowler C."/>
            <person name="Brownlee C."/>
            <person name="Cock J.M."/>
            <person name="Elias M."/>
            <person name="Gladyshev V.N."/>
            <person name="Groth M."/>
            <person name="Guda C."/>
            <person name="Hadaegh A."/>
            <person name="Iglesias-Rodriguez M.D."/>
            <person name="Jenkins J."/>
            <person name="Jones B.M."/>
            <person name="Lawson T."/>
            <person name="Leese F."/>
            <person name="Lindquist E."/>
            <person name="Lobanov A."/>
            <person name="Lomsadze A."/>
            <person name="Malik S.B."/>
            <person name="Marsh M.E."/>
            <person name="Mackinder L."/>
            <person name="Mock T."/>
            <person name="Mueller-Roeber B."/>
            <person name="Pagarete A."/>
            <person name="Parker M."/>
            <person name="Probert I."/>
            <person name="Quesneville H."/>
            <person name="Raines C."/>
            <person name="Rensing S.A."/>
            <person name="Riano-Pachon D.M."/>
            <person name="Richier S."/>
            <person name="Rokitta S."/>
            <person name="Shiraiwa Y."/>
            <person name="Soanes D.M."/>
            <person name="van der Giezen M."/>
            <person name="Wahlund T.M."/>
            <person name="Williams B."/>
            <person name="Wilson W."/>
            <person name="Wolfe G."/>
            <person name="Wurch L.L."/>
        </authorList>
    </citation>
    <scope>NUCLEOTIDE SEQUENCE</scope>
</reference>
<evidence type="ECO:0000256" key="1">
    <source>
        <dbReference type="SAM" id="Coils"/>
    </source>
</evidence>
<feature type="coiled-coil region" evidence="1">
    <location>
        <begin position="146"/>
        <end position="173"/>
    </location>
</feature>
<dbReference type="HOGENOM" id="CLU_991894_0_0_1"/>
<name>A0A0D3KJS7_EMIH1</name>
<dbReference type="AlphaFoldDB" id="A0A0D3KJS7"/>
<dbReference type="GeneID" id="17281283"/>
<keyword evidence="3" id="KW-1185">Reference proteome</keyword>
<dbReference type="EnsemblProtists" id="EOD38335">
    <property type="protein sequence ID" value="EOD38335"/>
    <property type="gene ID" value="EMIHUDRAFT_224723"/>
</dbReference>
<reference evidence="2" key="2">
    <citation type="submission" date="2024-10" db="UniProtKB">
        <authorList>
            <consortium name="EnsemblProtists"/>
        </authorList>
    </citation>
    <scope>IDENTIFICATION</scope>
</reference>
<organism evidence="2 3">
    <name type="scientific">Emiliania huxleyi (strain CCMP1516)</name>
    <dbReference type="NCBI Taxonomy" id="280463"/>
    <lineage>
        <taxon>Eukaryota</taxon>
        <taxon>Haptista</taxon>
        <taxon>Haptophyta</taxon>
        <taxon>Prymnesiophyceae</taxon>
        <taxon>Isochrysidales</taxon>
        <taxon>Noelaerhabdaceae</taxon>
        <taxon>Emiliania</taxon>
    </lineage>
</organism>
<dbReference type="PaxDb" id="2903-EOD36012"/>